<keyword evidence="5" id="KW-1185">Reference proteome</keyword>
<dbReference type="OrthoDB" id="637682at2759"/>
<evidence type="ECO:0000256" key="2">
    <source>
        <dbReference type="ARBA" id="ARBA00022472"/>
    </source>
</evidence>
<dbReference type="Gene3D" id="1.25.70.10">
    <property type="entry name" value="Transcription termination factor 3, mitochondrial"/>
    <property type="match status" value="1"/>
</dbReference>
<organism evidence="4 5">
    <name type="scientific">Protea cynaroides</name>
    <dbReference type="NCBI Taxonomy" id="273540"/>
    <lineage>
        <taxon>Eukaryota</taxon>
        <taxon>Viridiplantae</taxon>
        <taxon>Streptophyta</taxon>
        <taxon>Embryophyta</taxon>
        <taxon>Tracheophyta</taxon>
        <taxon>Spermatophyta</taxon>
        <taxon>Magnoliopsida</taxon>
        <taxon>Proteales</taxon>
        <taxon>Proteaceae</taxon>
        <taxon>Protea</taxon>
    </lineage>
</organism>
<keyword evidence="2" id="KW-0805">Transcription regulation</keyword>
<proteinExistence type="inferred from homology"/>
<evidence type="ECO:0000256" key="1">
    <source>
        <dbReference type="ARBA" id="ARBA00007692"/>
    </source>
</evidence>
<evidence type="ECO:0000256" key="3">
    <source>
        <dbReference type="ARBA" id="ARBA00022946"/>
    </source>
</evidence>
<sequence>MIALVGFSSLNKSTWKHKLEVYGSWGLSEDETILAFRKYPWCMLLSEKKIRGQMDFFVNKMGWELAVIVRSPQILGFSLEKRVIPRCSVLRVLQLKGLVEKDHSIATVLTKSDELFLEKFVTKYEKEVPQLLDVYKGKIGLPELGYGYEEVSRRKPL</sequence>
<dbReference type="GO" id="GO:0006353">
    <property type="term" value="P:DNA-templated transcription termination"/>
    <property type="evidence" value="ECO:0007669"/>
    <property type="project" value="UniProtKB-KW"/>
</dbReference>
<dbReference type="InterPro" id="IPR038538">
    <property type="entry name" value="MTERF_sf"/>
</dbReference>
<gene>
    <name evidence="4" type="ORF">NE237_024234</name>
</gene>
<comment type="caution">
    <text evidence="4">The sequence shown here is derived from an EMBL/GenBank/DDBJ whole genome shotgun (WGS) entry which is preliminary data.</text>
</comment>
<dbReference type="EMBL" id="JAMYWD010000008">
    <property type="protein sequence ID" value="KAJ4964295.1"/>
    <property type="molecule type" value="Genomic_DNA"/>
</dbReference>
<comment type="similarity">
    <text evidence="1">Belongs to the mTERF family.</text>
</comment>
<dbReference type="PANTHER" id="PTHR13068:SF166">
    <property type="entry name" value="TRANSCRIPTION TERMINATION FACTOR MTERF15, MITOCHONDRIAL-LIKE"/>
    <property type="match status" value="1"/>
</dbReference>
<reference evidence="4" key="1">
    <citation type="journal article" date="2023" name="Plant J.">
        <title>The genome of the king protea, Protea cynaroides.</title>
        <authorList>
            <person name="Chang J."/>
            <person name="Duong T.A."/>
            <person name="Schoeman C."/>
            <person name="Ma X."/>
            <person name="Roodt D."/>
            <person name="Barker N."/>
            <person name="Li Z."/>
            <person name="Van de Peer Y."/>
            <person name="Mizrachi E."/>
        </authorList>
    </citation>
    <scope>NUCLEOTIDE SEQUENCE</scope>
    <source>
        <tissue evidence="4">Young leaves</tissue>
    </source>
</reference>
<dbReference type="SMART" id="SM00733">
    <property type="entry name" value="Mterf"/>
    <property type="match status" value="2"/>
</dbReference>
<protein>
    <submittedName>
        <fullName evidence="4">Uncharacterized protein</fullName>
    </submittedName>
</protein>
<dbReference type="AlphaFoldDB" id="A0A9Q0K6P6"/>
<keyword evidence="2" id="KW-0806">Transcription termination</keyword>
<keyword evidence="3" id="KW-0809">Transit peptide</keyword>
<accession>A0A9Q0K6P6</accession>
<keyword evidence="2" id="KW-0804">Transcription</keyword>
<dbReference type="InterPro" id="IPR003690">
    <property type="entry name" value="MTERF"/>
</dbReference>
<dbReference type="GO" id="GO:0003676">
    <property type="term" value="F:nucleic acid binding"/>
    <property type="evidence" value="ECO:0007669"/>
    <property type="project" value="InterPro"/>
</dbReference>
<name>A0A9Q0K6P6_9MAGN</name>
<dbReference type="Pfam" id="PF02536">
    <property type="entry name" value="mTERF"/>
    <property type="match status" value="1"/>
</dbReference>
<dbReference type="Proteomes" id="UP001141806">
    <property type="component" value="Unassembled WGS sequence"/>
</dbReference>
<evidence type="ECO:0000313" key="5">
    <source>
        <dbReference type="Proteomes" id="UP001141806"/>
    </source>
</evidence>
<evidence type="ECO:0000313" key="4">
    <source>
        <dbReference type="EMBL" id="KAJ4964295.1"/>
    </source>
</evidence>
<dbReference type="PANTHER" id="PTHR13068">
    <property type="entry name" value="CGI-12 PROTEIN-RELATED"/>
    <property type="match status" value="1"/>
</dbReference>